<name>A0AA47NMN1_MERPO</name>
<organism evidence="2 3">
    <name type="scientific">Merluccius polli</name>
    <name type="common">Benguela hake</name>
    <name type="synonym">Merluccius cadenati</name>
    <dbReference type="NCBI Taxonomy" id="89951"/>
    <lineage>
        <taxon>Eukaryota</taxon>
        <taxon>Metazoa</taxon>
        <taxon>Chordata</taxon>
        <taxon>Craniata</taxon>
        <taxon>Vertebrata</taxon>
        <taxon>Euteleostomi</taxon>
        <taxon>Actinopterygii</taxon>
        <taxon>Neopterygii</taxon>
        <taxon>Teleostei</taxon>
        <taxon>Neoteleostei</taxon>
        <taxon>Acanthomorphata</taxon>
        <taxon>Zeiogadaria</taxon>
        <taxon>Gadariae</taxon>
        <taxon>Gadiformes</taxon>
        <taxon>Gadoidei</taxon>
        <taxon>Merlucciidae</taxon>
        <taxon>Merluccius</taxon>
    </lineage>
</organism>
<accession>A0AA47NMN1</accession>
<gene>
    <name evidence="2" type="primary">Macrod1</name>
    <name evidence="2" type="ORF">N1851_034253</name>
</gene>
<evidence type="ECO:0000256" key="1">
    <source>
        <dbReference type="SAM" id="MobiDB-lite"/>
    </source>
</evidence>
<evidence type="ECO:0000313" key="2">
    <source>
        <dbReference type="EMBL" id="KAK0131043.1"/>
    </source>
</evidence>
<reference evidence="2" key="1">
    <citation type="journal article" date="2023" name="Front. Mar. Sci.">
        <title>A new Merluccius polli reference genome to investigate the effects of global change in West African waters.</title>
        <authorList>
            <person name="Mateo J.L."/>
            <person name="Blanco-Fernandez C."/>
            <person name="Garcia-Vazquez E."/>
            <person name="Machado-Schiaffino G."/>
        </authorList>
    </citation>
    <scope>NUCLEOTIDE SEQUENCE</scope>
    <source>
        <strain evidence="2">C29</strain>
        <tissue evidence="2">Fin</tissue>
    </source>
</reference>
<feature type="region of interest" description="Disordered" evidence="1">
    <location>
        <begin position="46"/>
        <end position="85"/>
    </location>
</feature>
<dbReference type="InterPro" id="IPR043472">
    <property type="entry name" value="Macro_dom-like"/>
</dbReference>
<proteinExistence type="predicted"/>
<evidence type="ECO:0000313" key="3">
    <source>
        <dbReference type="Proteomes" id="UP001174136"/>
    </source>
</evidence>
<dbReference type="Gene3D" id="3.40.220.10">
    <property type="entry name" value="Leucine Aminopeptidase, subunit E, domain 1"/>
    <property type="match status" value="1"/>
</dbReference>
<dbReference type="EMBL" id="JAOPHQ010006574">
    <property type="protein sequence ID" value="KAK0131043.1"/>
    <property type="molecule type" value="Genomic_DNA"/>
</dbReference>
<keyword evidence="3" id="KW-1185">Reference proteome</keyword>
<protein>
    <submittedName>
        <fullName evidence="2">O-acetyl-ADP-ribose deacetylase MACROD1</fullName>
    </submittedName>
</protein>
<comment type="caution">
    <text evidence="2">The sequence shown here is derived from an EMBL/GenBank/DDBJ whole genome shotgun (WGS) entry which is preliminary data.</text>
</comment>
<dbReference type="Proteomes" id="UP001174136">
    <property type="component" value="Unassembled WGS sequence"/>
</dbReference>
<dbReference type="AlphaFoldDB" id="A0AA47NMN1"/>
<sequence length="230" mass="24721">MLSSSAAARLSAHRLDFLSVRNASALLLGPGRRTLPAARCKCNGESLPATSAKHRGGGSTATRWSKFPRFSRSPPKQDGSGLSSGGKRGLLCEVVLGALGLGATAALWVHTSARVAMAAGPGPPKVDLESGWKKTKDRLLSLTVDERRRHYGTRRHTSLDQIPVWRPSSVSNEGEKPRHPSNKKLDGRISLYTGDITQLEVDAIVNAGVFLCVCVCVCVRVRGRERFSTP</sequence>
<dbReference type="SUPFAM" id="SSF52949">
    <property type="entry name" value="Macro domain-like"/>
    <property type="match status" value="1"/>
</dbReference>